<reference evidence="2" key="1">
    <citation type="submission" date="2021-02" db="EMBL/GenBank/DDBJ databases">
        <title>Genome sequence Cadophora malorum strain M34.</title>
        <authorList>
            <person name="Stefanovic E."/>
            <person name="Vu D."/>
            <person name="Scully C."/>
            <person name="Dijksterhuis J."/>
            <person name="Roader J."/>
            <person name="Houbraken J."/>
        </authorList>
    </citation>
    <scope>NUCLEOTIDE SEQUENCE</scope>
    <source>
        <strain evidence="2">M34</strain>
    </source>
</reference>
<evidence type="ECO:0000256" key="1">
    <source>
        <dbReference type="SAM" id="Phobius"/>
    </source>
</evidence>
<proteinExistence type="predicted"/>
<feature type="transmembrane region" description="Helical" evidence="1">
    <location>
        <begin position="18"/>
        <end position="36"/>
    </location>
</feature>
<dbReference type="AlphaFoldDB" id="A0A8H7TK93"/>
<dbReference type="InterPro" id="IPR029044">
    <property type="entry name" value="Nucleotide-diphossugar_trans"/>
</dbReference>
<gene>
    <name evidence="2" type="ORF">IFR04_005908</name>
</gene>
<organism evidence="2 3">
    <name type="scientific">Cadophora malorum</name>
    <dbReference type="NCBI Taxonomy" id="108018"/>
    <lineage>
        <taxon>Eukaryota</taxon>
        <taxon>Fungi</taxon>
        <taxon>Dikarya</taxon>
        <taxon>Ascomycota</taxon>
        <taxon>Pezizomycotina</taxon>
        <taxon>Leotiomycetes</taxon>
        <taxon>Helotiales</taxon>
        <taxon>Ploettnerulaceae</taxon>
        <taxon>Cadophora</taxon>
    </lineage>
</organism>
<name>A0A8H7TK93_9HELO</name>
<keyword evidence="1" id="KW-0812">Transmembrane</keyword>
<evidence type="ECO:0008006" key="4">
    <source>
        <dbReference type="Google" id="ProtNLM"/>
    </source>
</evidence>
<keyword evidence="1" id="KW-1133">Transmembrane helix</keyword>
<accession>A0A8H7TK93</accession>
<sequence length="354" mass="41175">MTKPTRARYRPLQSPNHLLALGIITLISVVLCWLAIGDKLDLMDIYLGAEGDDGRHAFATILLPPTDNSSDPHHDDHYLTSARMLNFQLKYGKNTRSRKEIPFLVIVTPDISAWQRKLLQREGATVIFAERLSLGDDWIEPMAERWKDVMLKLRLFELTDYDKILFLDADTYLLRPLDRIFRDPAARPTKTGTSEEETQPDEAPLPEKYLFATGPEILHTTHPWPPHPWPRFNAGFFLFQPSKTLFKYYTSLLTLRDRFDSAYPEQNLLNYAHREWGNMPWAHLKTGWTVNLPNMNDIKKGVKSVHAKLWMDGHDLQPVPKELRRMWEKTKMEMDAFYDKMGFKLGWLDLGPIS</sequence>
<dbReference type="InterPro" id="IPR050587">
    <property type="entry name" value="GNT1/Glycosyltrans_8"/>
</dbReference>
<dbReference type="EMBL" id="JAFJYH010000074">
    <property type="protein sequence ID" value="KAG4420931.1"/>
    <property type="molecule type" value="Genomic_DNA"/>
</dbReference>
<keyword evidence="1" id="KW-0472">Membrane</keyword>
<dbReference type="OrthoDB" id="2014201at2759"/>
<dbReference type="PANTHER" id="PTHR11183">
    <property type="entry name" value="GLYCOGENIN SUBFAMILY MEMBER"/>
    <property type="match status" value="1"/>
</dbReference>
<evidence type="ECO:0000313" key="2">
    <source>
        <dbReference type="EMBL" id="KAG4420931.1"/>
    </source>
</evidence>
<evidence type="ECO:0000313" key="3">
    <source>
        <dbReference type="Proteomes" id="UP000664132"/>
    </source>
</evidence>
<dbReference type="Gene3D" id="3.90.550.10">
    <property type="entry name" value="Spore Coat Polysaccharide Biosynthesis Protein SpsA, Chain A"/>
    <property type="match status" value="1"/>
</dbReference>
<protein>
    <recommendedName>
        <fullName evidence="4">Glycosyltransferase family 8 protein</fullName>
    </recommendedName>
</protein>
<keyword evidence="3" id="KW-1185">Reference proteome</keyword>
<dbReference type="Proteomes" id="UP000664132">
    <property type="component" value="Unassembled WGS sequence"/>
</dbReference>
<dbReference type="SUPFAM" id="SSF53448">
    <property type="entry name" value="Nucleotide-diphospho-sugar transferases"/>
    <property type="match status" value="1"/>
</dbReference>
<comment type="caution">
    <text evidence="2">The sequence shown here is derived from an EMBL/GenBank/DDBJ whole genome shotgun (WGS) entry which is preliminary data.</text>
</comment>